<feature type="compositionally biased region" description="Acidic residues" evidence="6">
    <location>
        <begin position="146"/>
        <end position="166"/>
    </location>
</feature>
<feature type="region of interest" description="Disordered" evidence="6">
    <location>
        <begin position="91"/>
        <end position="280"/>
    </location>
</feature>
<keyword evidence="2" id="KW-0488">Methylation</keyword>
<accession>A0A5B7BH58</accession>
<dbReference type="GO" id="GO:0009626">
    <property type="term" value="P:plant-type hypersensitive response"/>
    <property type="evidence" value="ECO:0007669"/>
    <property type="project" value="UniProtKB-KW"/>
</dbReference>
<evidence type="ECO:0000256" key="1">
    <source>
        <dbReference type="ARBA" id="ARBA00004170"/>
    </source>
</evidence>
<dbReference type="PANTHER" id="PTHR45868:SF83">
    <property type="entry name" value="HEAVY METAL-ASSOCIATED ISOPRENYLATED PLANT PROTEIN 33"/>
    <property type="match status" value="1"/>
</dbReference>
<dbReference type="EMBL" id="GHES01037618">
    <property type="protein sequence ID" value="MPA68177.1"/>
    <property type="molecule type" value="Transcribed_RNA"/>
</dbReference>
<keyword evidence="3" id="KW-0479">Metal-binding</keyword>
<organism evidence="8">
    <name type="scientific">Davidia involucrata</name>
    <name type="common">Dove tree</name>
    <dbReference type="NCBI Taxonomy" id="16924"/>
    <lineage>
        <taxon>Eukaryota</taxon>
        <taxon>Viridiplantae</taxon>
        <taxon>Streptophyta</taxon>
        <taxon>Embryophyta</taxon>
        <taxon>Tracheophyta</taxon>
        <taxon>Spermatophyta</taxon>
        <taxon>Magnoliopsida</taxon>
        <taxon>eudicotyledons</taxon>
        <taxon>Gunneridae</taxon>
        <taxon>Pentapetalae</taxon>
        <taxon>asterids</taxon>
        <taxon>Cornales</taxon>
        <taxon>Nyssaceae</taxon>
        <taxon>Davidia</taxon>
    </lineage>
</organism>
<feature type="domain" description="HMA" evidence="7">
    <location>
        <begin position="9"/>
        <end position="72"/>
    </location>
</feature>
<feature type="compositionally biased region" description="Gly residues" evidence="6">
    <location>
        <begin position="221"/>
        <end position="280"/>
    </location>
</feature>
<evidence type="ECO:0000256" key="4">
    <source>
        <dbReference type="ARBA" id="ARBA00023289"/>
    </source>
</evidence>
<evidence type="ECO:0000259" key="7">
    <source>
        <dbReference type="PROSITE" id="PS50846"/>
    </source>
</evidence>
<dbReference type="Pfam" id="PF00403">
    <property type="entry name" value="HMA"/>
    <property type="match status" value="1"/>
</dbReference>
<reference evidence="8" key="1">
    <citation type="submission" date="2019-08" db="EMBL/GenBank/DDBJ databases">
        <title>Reference gene set and small RNA set construction with multiple tissues from Davidia involucrata Baill.</title>
        <authorList>
            <person name="Yang H."/>
            <person name="Zhou C."/>
            <person name="Li G."/>
            <person name="Wang J."/>
            <person name="Gao P."/>
            <person name="Wang M."/>
            <person name="Wang R."/>
            <person name="Zhao Y."/>
        </authorList>
    </citation>
    <scope>NUCLEOTIDE SEQUENCE</scope>
    <source>
        <tissue evidence="8">Mixed with DoveR01_LX</tissue>
    </source>
</reference>
<dbReference type="InterPro" id="IPR006121">
    <property type="entry name" value="HMA_dom"/>
</dbReference>
<keyword evidence="4" id="KW-0636">Prenylation</keyword>
<feature type="compositionally biased region" description="Basic and acidic residues" evidence="6">
    <location>
        <begin position="96"/>
        <end position="112"/>
    </location>
</feature>
<dbReference type="CDD" id="cd00371">
    <property type="entry name" value="HMA"/>
    <property type="match status" value="1"/>
</dbReference>
<comment type="similarity">
    <text evidence="5">Belongs to the HIPP family.</text>
</comment>
<dbReference type="PROSITE" id="PS50846">
    <property type="entry name" value="HMA_2"/>
    <property type="match status" value="1"/>
</dbReference>
<protein>
    <recommendedName>
        <fullName evidence="7">HMA domain-containing protein</fullName>
    </recommendedName>
</protein>
<dbReference type="PANTHER" id="PTHR45868">
    <property type="entry name" value="HEAVY METAL-ASSOCIATED ISOPRENYLATED PLANT PROTEIN 33-RELATED"/>
    <property type="match status" value="1"/>
</dbReference>
<gene>
    <name evidence="8" type="ORF">Din_037618</name>
</gene>
<dbReference type="FunFam" id="3.30.70.100:FF:000008">
    <property type="entry name" value="Copper transport protein ATOX1"/>
    <property type="match status" value="1"/>
</dbReference>
<dbReference type="InterPro" id="IPR036163">
    <property type="entry name" value="HMA_dom_sf"/>
</dbReference>
<dbReference type="GO" id="GO:0016020">
    <property type="term" value="C:membrane"/>
    <property type="evidence" value="ECO:0007669"/>
    <property type="project" value="UniProtKB-SubCell"/>
</dbReference>
<evidence type="ECO:0000256" key="2">
    <source>
        <dbReference type="ARBA" id="ARBA00022481"/>
    </source>
</evidence>
<evidence type="ECO:0000256" key="3">
    <source>
        <dbReference type="ARBA" id="ARBA00022723"/>
    </source>
</evidence>
<dbReference type="AlphaFoldDB" id="A0A5B7BH58"/>
<evidence type="ECO:0000256" key="6">
    <source>
        <dbReference type="SAM" id="MobiDB-lite"/>
    </source>
</evidence>
<feature type="compositionally biased region" description="Basic and acidic residues" evidence="6">
    <location>
        <begin position="121"/>
        <end position="145"/>
    </location>
</feature>
<evidence type="ECO:0000256" key="5">
    <source>
        <dbReference type="ARBA" id="ARBA00024045"/>
    </source>
</evidence>
<dbReference type="GO" id="GO:0046872">
    <property type="term" value="F:metal ion binding"/>
    <property type="evidence" value="ECO:0007669"/>
    <property type="project" value="UniProtKB-KW"/>
</dbReference>
<dbReference type="SUPFAM" id="SSF55008">
    <property type="entry name" value="HMA, heavy metal-associated domain"/>
    <property type="match status" value="1"/>
</dbReference>
<name>A0A5B7BH58_DAVIN</name>
<evidence type="ECO:0000313" key="8">
    <source>
        <dbReference type="EMBL" id="MPA68177.1"/>
    </source>
</evidence>
<proteinExistence type="inferred from homology"/>
<comment type="subcellular location">
    <subcellularLocation>
        <location evidence="1">Membrane</location>
        <topology evidence="1">Peripheral membrane protein</topology>
    </subcellularLocation>
</comment>
<dbReference type="Gene3D" id="3.30.70.100">
    <property type="match status" value="1"/>
</dbReference>
<keyword evidence="4" id="KW-0449">Lipoprotein</keyword>
<sequence length="428" mass="45547">MSKQDLMRTQTCVLRVNIHCDGCKRKVNKLLQKIDGVYSTSIDVEQGKVIVAGNVDPATLIKKLVKNGKHAEPWGAQKAPNYINNQFKNMQIENGKGGKDNKSQKGGKDQKAQQKLQHIKGSKDLKHVPSKDQKSVKFNLPHDDYGSSDDDFDDFDDDDDEFDDYDFDGHHHAPTKMGSGHGPHWPNGMNGHVMNDKKGGGNNGGNAKKGGTFDIPIHVKGIGGKNDGKNGNGGKNGGKGGNQNQGGGAGKNGGKNGGGLPGEGKSGGGNIKGANNGGGGGNNYDNWGKKGGGKNEGGHVMNNMQHGFHQINVNNGAGGRNVGQMGQMGNYPMGHMGNIPAVQGLPAAAAAMNGGYYQGMAPGNPYNQQYMAMMMNQRRANGHDMYQPMMYARPQQAVSYGPPMPPPVTADHYTHFFSDENTSSCSIM</sequence>